<evidence type="ECO:0000259" key="1">
    <source>
        <dbReference type="PROSITE" id="PS51186"/>
    </source>
</evidence>
<proteinExistence type="predicted"/>
<sequence length="170" mass="19522">MIFTENLQLRPVSKDDWVIYSQILSCEELTRFLPKGCAYSQSEIEQHVQSRVEHWKRGFGSYVILKKSEQDRPLGYVGVEICGRPEFSDIRYALLPQFQGRGYAIEASRAVIKETFNLGYHRKIYGVSLQENTGSITVLKKLGMRSEPSINLYDDYQGLSTFSIQPSDLK</sequence>
<dbReference type="PROSITE" id="PS51186">
    <property type="entry name" value="GNAT"/>
    <property type="match status" value="1"/>
</dbReference>
<dbReference type="SUPFAM" id="SSF55729">
    <property type="entry name" value="Acyl-CoA N-acyltransferases (Nat)"/>
    <property type="match status" value="1"/>
</dbReference>
<name>A0ABT8BUX0_9VIBR</name>
<organism evidence="2 3">
    <name type="scientific">Vibrio ostreicida</name>
    <dbReference type="NCBI Taxonomy" id="526588"/>
    <lineage>
        <taxon>Bacteria</taxon>
        <taxon>Pseudomonadati</taxon>
        <taxon>Pseudomonadota</taxon>
        <taxon>Gammaproteobacteria</taxon>
        <taxon>Vibrionales</taxon>
        <taxon>Vibrionaceae</taxon>
        <taxon>Vibrio</taxon>
    </lineage>
</organism>
<comment type="caution">
    <text evidence="2">The sequence shown here is derived from an EMBL/GenBank/DDBJ whole genome shotgun (WGS) entry which is preliminary data.</text>
</comment>
<dbReference type="PANTHER" id="PTHR43792">
    <property type="entry name" value="GNAT FAMILY, PUTATIVE (AFU_ORTHOLOGUE AFUA_3G00765)-RELATED-RELATED"/>
    <property type="match status" value="1"/>
</dbReference>
<dbReference type="Gene3D" id="3.40.630.30">
    <property type="match status" value="1"/>
</dbReference>
<accession>A0ABT8BUX0</accession>
<gene>
    <name evidence="2" type="ORF">QWZ16_10770</name>
</gene>
<dbReference type="Pfam" id="PF13302">
    <property type="entry name" value="Acetyltransf_3"/>
    <property type="match status" value="1"/>
</dbReference>
<dbReference type="InterPro" id="IPR000182">
    <property type="entry name" value="GNAT_dom"/>
</dbReference>
<dbReference type="InterPro" id="IPR016181">
    <property type="entry name" value="Acyl_CoA_acyltransferase"/>
</dbReference>
<reference evidence="3" key="1">
    <citation type="journal article" date="2019" name="Int. J. Syst. Evol. Microbiol.">
        <title>The Global Catalogue of Microorganisms (GCM) 10K type strain sequencing project: providing services to taxonomists for standard genome sequencing and annotation.</title>
        <authorList>
            <consortium name="The Broad Institute Genomics Platform"/>
            <consortium name="The Broad Institute Genome Sequencing Center for Infectious Disease"/>
            <person name="Wu L."/>
            <person name="Ma J."/>
        </authorList>
    </citation>
    <scope>NUCLEOTIDE SEQUENCE [LARGE SCALE GENOMIC DNA]</scope>
    <source>
        <strain evidence="3">CECT 7398</strain>
    </source>
</reference>
<protein>
    <submittedName>
        <fullName evidence="2">GNAT family N-acetyltransferase</fullName>
    </submittedName>
</protein>
<evidence type="ECO:0000313" key="2">
    <source>
        <dbReference type="EMBL" id="MDN3610184.1"/>
    </source>
</evidence>
<keyword evidence="3" id="KW-1185">Reference proteome</keyword>
<dbReference type="PANTHER" id="PTHR43792:SF1">
    <property type="entry name" value="N-ACETYLTRANSFERASE DOMAIN-CONTAINING PROTEIN"/>
    <property type="match status" value="1"/>
</dbReference>
<dbReference type="EMBL" id="JAUFQC010000001">
    <property type="protein sequence ID" value="MDN3610184.1"/>
    <property type="molecule type" value="Genomic_DNA"/>
</dbReference>
<dbReference type="Proteomes" id="UP001238540">
    <property type="component" value="Unassembled WGS sequence"/>
</dbReference>
<evidence type="ECO:0000313" key="3">
    <source>
        <dbReference type="Proteomes" id="UP001238540"/>
    </source>
</evidence>
<dbReference type="InterPro" id="IPR051531">
    <property type="entry name" value="N-acetyltransferase"/>
</dbReference>
<feature type="domain" description="N-acetyltransferase" evidence="1">
    <location>
        <begin position="7"/>
        <end position="163"/>
    </location>
</feature>
<dbReference type="RefSeq" id="WP_170881972.1">
    <property type="nucleotide sequence ID" value="NZ_JABEYA020000001.1"/>
</dbReference>